<sequence>MSQQQGSGALSMVVMILLLGTALLHATRQQLAASLSLVAHERRHIIDFYAAQGALAWGSTLWWSENSGWQCQTEPQQQWRVCLNSANPQRGLLRGEHLIDAGPALTLWRWVQSDPAVQGRVLPLAHGWIDFCPLNDATECDPDVL</sequence>
<evidence type="ECO:0000313" key="2">
    <source>
        <dbReference type="Proteomes" id="UP001064262"/>
    </source>
</evidence>
<protein>
    <submittedName>
        <fullName evidence="1">YgdB family protein</fullName>
    </submittedName>
</protein>
<comment type="caution">
    <text evidence="1">The sequence shown here is derived from an EMBL/GenBank/DDBJ whole genome shotgun (WGS) entry which is preliminary data.</text>
</comment>
<dbReference type="Pfam" id="PF10713">
    <property type="entry name" value="DUF2509"/>
    <property type="match status" value="1"/>
</dbReference>
<evidence type="ECO:0000313" key="1">
    <source>
        <dbReference type="EMBL" id="MCU5777937.1"/>
    </source>
</evidence>
<dbReference type="InterPro" id="IPR019652">
    <property type="entry name" value="DUF2509"/>
</dbReference>
<accession>A0A9J6PI00</accession>
<gene>
    <name evidence="1" type="ORF">N5923_10600</name>
</gene>
<keyword evidence="2" id="KW-1185">Reference proteome</keyword>
<dbReference type="Proteomes" id="UP001064262">
    <property type="component" value="Unassembled WGS sequence"/>
</dbReference>
<organism evidence="1 2">
    <name type="scientific">Winslowiella arboricola</name>
    <dbReference type="NCBI Taxonomy" id="2978220"/>
    <lineage>
        <taxon>Bacteria</taxon>
        <taxon>Pseudomonadati</taxon>
        <taxon>Pseudomonadota</taxon>
        <taxon>Gammaproteobacteria</taxon>
        <taxon>Enterobacterales</taxon>
        <taxon>Erwiniaceae</taxon>
        <taxon>Winslowiella</taxon>
    </lineage>
</organism>
<reference evidence="1" key="1">
    <citation type="submission" date="2022-09" db="EMBL/GenBank/DDBJ databases">
        <title>Winslowiella arboricola sp. nov., isolated from bleeding cankers on broadleaf hosts.</title>
        <authorList>
            <person name="Brady C."/>
            <person name="Kaur S."/>
            <person name="Crampton B."/>
            <person name="Maddock D."/>
            <person name="Arnold D."/>
            <person name="Denman S."/>
        </authorList>
    </citation>
    <scope>NUCLEOTIDE SEQUENCE</scope>
    <source>
        <strain evidence="1">BAC 15a-03b</strain>
    </source>
</reference>
<dbReference type="EMBL" id="JAODIM010000040">
    <property type="protein sequence ID" value="MCU5777937.1"/>
    <property type="molecule type" value="Genomic_DNA"/>
</dbReference>
<dbReference type="RefSeq" id="WP_267143919.1">
    <property type="nucleotide sequence ID" value="NZ_JAODIL010000079.1"/>
</dbReference>
<dbReference type="AlphaFoldDB" id="A0A9J6PI00"/>
<name>A0A9J6PI00_9GAMM</name>
<proteinExistence type="predicted"/>